<sequence>MTSMSRTQRLSRLASAVVEAATGSRKGGWTKAAASGASHAVHSGKASVKKADSSTAPPPGQGRKMQSSRAGQGFTQPGLHSAMPAPRHAPHPGLLHSSPVTQASVPQDAAPEEPAQQLQPQLDIDPVVLVVKHFLESNGFKNSAKALEHEARKELEKVDDLDVSETNLVQILEEYAFLKQVEERRQKLIEENPLGADMMMLLDMHMGLPTPADGA</sequence>
<dbReference type="EMBL" id="CAJHUC010001483">
    <property type="protein sequence ID" value="CAD7701275.1"/>
    <property type="molecule type" value="Genomic_DNA"/>
</dbReference>
<dbReference type="InterPro" id="IPR006594">
    <property type="entry name" value="LisH"/>
</dbReference>
<evidence type="ECO:0000256" key="1">
    <source>
        <dbReference type="SAM" id="MobiDB-lite"/>
    </source>
</evidence>
<dbReference type="Proteomes" id="UP000708148">
    <property type="component" value="Unassembled WGS sequence"/>
</dbReference>
<protein>
    <recommendedName>
        <fullName evidence="4">LisH domain-containing protein</fullName>
    </recommendedName>
</protein>
<keyword evidence="3" id="KW-1185">Reference proteome</keyword>
<feature type="compositionally biased region" description="Low complexity" evidence="1">
    <location>
        <begin position="31"/>
        <end position="46"/>
    </location>
</feature>
<feature type="compositionally biased region" description="Low complexity" evidence="1">
    <location>
        <begin position="106"/>
        <end position="121"/>
    </location>
</feature>
<comment type="caution">
    <text evidence="2">The sequence shown here is derived from an EMBL/GenBank/DDBJ whole genome shotgun (WGS) entry which is preliminary data.</text>
</comment>
<dbReference type="AlphaFoldDB" id="A0A8S1J1C2"/>
<reference evidence="2" key="1">
    <citation type="submission" date="2020-12" db="EMBL/GenBank/DDBJ databases">
        <authorList>
            <person name="Iha C."/>
        </authorList>
    </citation>
    <scope>NUCLEOTIDE SEQUENCE</scope>
</reference>
<accession>A0A8S1J1C2</accession>
<evidence type="ECO:0000313" key="3">
    <source>
        <dbReference type="Proteomes" id="UP000708148"/>
    </source>
</evidence>
<organism evidence="2 3">
    <name type="scientific">Ostreobium quekettii</name>
    <dbReference type="NCBI Taxonomy" id="121088"/>
    <lineage>
        <taxon>Eukaryota</taxon>
        <taxon>Viridiplantae</taxon>
        <taxon>Chlorophyta</taxon>
        <taxon>core chlorophytes</taxon>
        <taxon>Ulvophyceae</taxon>
        <taxon>TCBD clade</taxon>
        <taxon>Bryopsidales</taxon>
        <taxon>Ostreobineae</taxon>
        <taxon>Ostreobiaceae</taxon>
        <taxon>Ostreobium</taxon>
    </lineage>
</organism>
<feature type="compositionally biased region" description="Polar residues" evidence="1">
    <location>
        <begin position="64"/>
        <end position="75"/>
    </location>
</feature>
<feature type="compositionally biased region" description="Polar residues" evidence="1">
    <location>
        <begin position="1"/>
        <end position="10"/>
    </location>
</feature>
<feature type="non-terminal residue" evidence="2">
    <location>
        <position position="1"/>
    </location>
</feature>
<evidence type="ECO:0000313" key="2">
    <source>
        <dbReference type="EMBL" id="CAD7701275.1"/>
    </source>
</evidence>
<dbReference type="PROSITE" id="PS50896">
    <property type="entry name" value="LISH"/>
    <property type="match status" value="1"/>
</dbReference>
<gene>
    <name evidence="2" type="ORF">OSTQU699_LOCUS6634</name>
</gene>
<name>A0A8S1J1C2_9CHLO</name>
<feature type="region of interest" description="Disordered" evidence="1">
    <location>
        <begin position="1"/>
        <end position="121"/>
    </location>
</feature>
<proteinExistence type="predicted"/>
<evidence type="ECO:0008006" key="4">
    <source>
        <dbReference type="Google" id="ProtNLM"/>
    </source>
</evidence>